<feature type="domain" description="BHLH" evidence="7">
    <location>
        <begin position="44"/>
        <end position="93"/>
    </location>
</feature>
<dbReference type="OrthoDB" id="2017571at2759"/>
<protein>
    <recommendedName>
        <fullName evidence="7">BHLH domain-containing protein</fullName>
    </recommendedName>
</protein>
<evidence type="ECO:0000313" key="9">
    <source>
        <dbReference type="Proteomes" id="UP000663760"/>
    </source>
</evidence>
<dbReference type="PANTHER" id="PTHR45914">
    <property type="entry name" value="TRANSCRIPTION FACTOR HEC3-RELATED"/>
    <property type="match status" value="1"/>
</dbReference>
<dbReference type="InterPro" id="IPR036638">
    <property type="entry name" value="HLH_DNA-bd_sf"/>
</dbReference>
<keyword evidence="4" id="KW-0804">Transcription</keyword>
<dbReference type="GO" id="GO:0003700">
    <property type="term" value="F:DNA-binding transcription factor activity"/>
    <property type="evidence" value="ECO:0007669"/>
    <property type="project" value="InterPro"/>
</dbReference>
<gene>
    <name evidence="8" type="ORF">SI8410_12016934</name>
</gene>
<dbReference type="InterPro" id="IPR011598">
    <property type="entry name" value="bHLH_dom"/>
</dbReference>
<reference evidence="8" key="1">
    <citation type="submission" date="2020-02" db="EMBL/GenBank/DDBJ databases">
        <authorList>
            <person name="Scholz U."/>
            <person name="Mascher M."/>
            <person name="Fiebig A."/>
        </authorList>
    </citation>
    <scope>NUCLEOTIDE SEQUENCE</scope>
</reference>
<evidence type="ECO:0000256" key="1">
    <source>
        <dbReference type="ARBA" id="ARBA00004123"/>
    </source>
</evidence>
<dbReference type="FunFam" id="4.10.280.10:FF:000089">
    <property type="entry name" value="Transcription factor LAX PANICLE"/>
    <property type="match status" value="1"/>
</dbReference>
<feature type="region of interest" description="Disordered" evidence="6">
    <location>
        <begin position="17"/>
        <end position="55"/>
    </location>
</feature>
<dbReference type="Gene3D" id="4.10.280.10">
    <property type="entry name" value="Helix-loop-helix DNA-binding domain"/>
    <property type="match status" value="1"/>
</dbReference>
<dbReference type="GO" id="GO:0046983">
    <property type="term" value="F:protein dimerization activity"/>
    <property type="evidence" value="ECO:0007669"/>
    <property type="project" value="InterPro"/>
</dbReference>
<sequence>MASFAYQLQAEDHHLLSAATETGPAAADPGGKGKQRKRGSGVKLSTDPQSVAARERRHRISHRFKILQSLVPGGSKMDTVSMLEEAIHYVKFLQAQIILHQSAVASAAPLAAPPPAAAVFFPSDYEATYFAGGISPDAGASPEFPPPPQGFNYSLPPLPPLPGRPSCTFPEEEHLFPWASSVNHYSL</sequence>
<evidence type="ECO:0000256" key="4">
    <source>
        <dbReference type="ARBA" id="ARBA00023163"/>
    </source>
</evidence>
<organism evidence="8 9">
    <name type="scientific">Spirodela intermedia</name>
    <name type="common">Intermediate duckweed</name>
    <dbReference type="NCBI Taxonomy" id="51605"/>
    <lineage>
        <taxon>Eukaryota</taxon>
        <taxon>Viridiplantae</taxon>
        <taxon>Streptophyta</taxon>
        <taxon>Embryophyta</taxon>
        <taxon>Tracheophyta</taxon>
        <taxon>Spermatophyta</taxon>
        <taxon>Magnoliopsida</taxon>
        <taxon>Liliopsida</taxon>
        <taxon>Araceae</taxon>
        <taxon>Lemnoideae</taxon>
        <taxon>Spirodela</taxon>
    </lineage>
</organism>
<evidence type="ECO:0000256" key="3">
    <source>
        <dbReference type="ARBA" id="ARBA00023015"/>
    </source>
</evidence>
<accession>A0A7I8L9E8</accession>
<dbReference type="CDD" id="cd11454">
    <property type="entry name" value="bHLH_AtIND_like"/>
    <property type="match status" value="1"/>
</dbReference>
<dbReference type="AlphaFoldDB" id="A0A7I8L9E8"/>
<dbReference type="Proteomes" id="UP000663760">
    <property type="component" value="Chromosome 12"/>
</dbReference>
<dbReference type="InterPro" id="IPR045843">
    <property type="entry name" value="IND-like"/>
</dbReference>
<comment type="similarity">
    <text evidence="2">Belongs to the bHLH protein family.</text>
</comment>
<dbReference type="GO" id="GO:0005634">
    <property type="term" value="C:nucleus"/>
    <property type="evidence" value="ECO:0007669"/>
    <property type="project" value="UniProtKB-SubCell"/>
</dbReference>
<evidence type="ECO:0000259" key="7">
    <source>
        <dbReference type="PROSITE" id="PS50888"/>
    </source>
</evidence>
<name>A0A7I8L9E8_SPIIN</name>
<dbReference type="SUPFAM" id="SSF47459">
    <property type="entry name" value="HLH, helix-loop-helix DNA-binding domain"/>
    <property type="match status" value="1"/>
</dbReference>
<dbReference type="SMART" id="SM00353">
    <property type="entry name" value="HLH"/>
    <property type="match status" value="1"/>
</dbReference>
<dbReference type="EMBL" id="LR746275">
    <property type="protein sequence ID" value="CAA7406256.1"/>
    <property type="molecule type" value="Genomic_DNA"/>
</dbReference>
<dbReference type="PANTHER" id="PTHR45914:SF2">
    <property type="entry name" value="TRANSCRIPTION FACTOR BHLH140-LIKE PROTEIN"/>
    <property type="match status" value="1"/>
</dbReference>
<keyword evidence="3" id="KW-0805">Transcription regulation</keyword>
<evidence type="ECO:0000256" key="2">
    <source>
        <dbReference type="ARBA" id="ARBA00005510"/>
    </source>
</evidence>
<keyword evidence="9" id="KW-1185">Reference proteome</keyword>
<dbReference type="PROSITE" id="PS50888">
    <property type="entry name" value="BHLH"/>
    <property type="match status" value="1"/>
</dbReference>
<keyword evidence="5" id="KW-0539">Nucleus</keyword>
<evidence type="ECO:0000313" key="8">
    <source>
        <dbReference type="EMBL" id="CAA7406256.1"/>
    </source>
</evidence>
<evidence type="ECO:0000256" key="6">
    <source>
        <dbReference type="SAM" id="MobiDB-lite"/>
    </source>
</evidence>
<proteinExistence type="inferred from homology"/>
<evidence type="ECO:0000256" key="5">
    <source>
        <dbReference type="ARBA" id="ARBA00023242"/>
    </source>
</evidence>
<comment type="subcellular location">
    <subcellularLocation>
        <location evidence="1">Nucleus</location>
    </subcellularLocation>
</comment>
<dbReference type="Pfam" id="PF00010">
    <property type="entry name" value="HLH"/>
    <property type="match status" value="1"/>
</dbReference>